<keyword evidence="1" id="KW-0472">Membrane</keyword>
<keyword evidence="1" id="KW-0812">Transmembrane</keyword>
<dbReference type="Pfam" id="PF14248">
    <property type="entry name" value="DUF4345"/>
    <property type="match status" value="1"/>
</dbReference>
<feature type="transmembrane region" description="Helical" evidence="1">
    <location>
        <begin position="80"/>
        <end position="100"/>
    </location>
</feature>
<name>A0ABR7YCJ2_9SPHI</name>
<keyword evidence="1" id="KW-1133">Transmembrane helix</keyword>
<keyword evidence="3" id="KW-1185">Reference proteome</keyword>
<organism evidence="2 3">
    <name type="scientific">Sphingobacterium litopenaei</name>
    <dbReference type="NCBI Taxonomy" id="2763500"/>
    <lineage>
        <taxon>Bacteria</taxon>
        <taxon>Pseudomonadati</taxon>
        <taxon>Bacteroidota</taxon>
        <taxon>Sphingobacteriia</taxon>
        <taxon>Sphingobacteriales</taxon>
        <taxon>Sphingobacteriaceae</taxon>
        <taxon>Sphingobacterium</taxon>
    </lineage>
</organism>
<dbReference type="Proteomes" id="UP000651271">
    <property type="component" value="Unassembled WGS sequence"/>
</dbReference>
<protein>
    <submittedName>
        <fullName evidence="2">DUF4345 domain-containing protein</fullName>
    </submittedName>
</protein>
<reference evidence="2 3" key="1">
    <citation type="submission" date="2020-08" db="EMBL/GenBank/DDBJ databases">
        <title>Sphingobacterium sp. DN04309 isolated from aquaculture water.</title>
        <authorList>
            <person name="Zhang M."/>
        </authorList>
    </citation>
    <scope>NUCLEOTIDE SEQUENCE [LARGE SCALE GENOMIC DNA]</scope>
    <source>
        <strain evidence="2 3">DN04309</strain>
    </source>
</reference>
<dbReference type="InterPro" id="IPR025597">
    <property type="entry name" value="DUF4345"/>
</dbReference>
<evidence type="ECO:0000313" key="2">
    <source>
        <dbReference type="EMBL" id="MBD1428923.1"/>
    </source>
</evidence>
<accession>A0ABR7YCJ2</accession>
<proteinExistence type="predicted"/>
<feature type="transmembrane region" description="Helical" evidence="1">
    <location>
        <begin position="112"/>
        <end position="131"/>
    </location>
</feature>
<evidence type="ECO:0000256" key="1">
    <source>
        <dbReference type="SAM" id="Phobius"/>
    </source>
</evidence>
<feature type="transmembrane region" description="Helical" evidence="1">
    <location>
        <begin position="7"/>
        <end position="32"/>
    </location>
</feature>
<gene>
    <name evidence="2" type="ORF">H8B04_04990</name>
</gene>
<evidence type="ECO:0000313" key="3">
    <source>
        <dbReference type="Proteomes" id="UP000651271"/>
    </source>
</evidence>
<feature type="transmembrane region" description="Helical" evidence="1">
    <location>
        <begin position="52"/>
        <end position="73"/>
    </location>
</feature>
<sequence>MKKESKILNYLGHVTVALSLLSLAYVALMAWVNPYQVMLLVGEKLSNTDSMSSIRGVYGGVGLFLVGVLAWFWKNNLKTSLQLLGLFWSLYALSRIVTWMVEGPLGDFGKQWLMIELFLGMLSLLLSAVITQKEPKKSNNLAHQ</sequence>
<comment type="caution">
    <text evidence="2">The sequence shown here is derived from an EMBL/GenBank/DDBJ whole genome shotgun (WGS) entry which is preliminary data.</text>
</comment>
<dbReference type="RefSeq" id="WP_190301652.1">
    <property type="nucleotide sequence ID" value="NZ_JACOIJ010000006.1"/>
</dbReference>
<dbReference type="EMBL" id="JACOIJ010000006">
    <property type="protein sequence ID" value="MBD1428923.1"/>
    <property type="molecule type" value="Genomic_DNA"/>
</dbReference>